<feature type="transmembrane region" description="Helical" evidence="5">
    <location>
        <begin position="36"/>
        <end position="53"/>
    </location>
</feature>
<dbReference type="PANTHER" id="PTHR36116:SF1">
    <property type="entry name" value="UPF0060 MEMBRANE PROTEIN YNFA"/>
    <property type="match status" value="1"/>
</dbReference>
<dbReference type="PANTHER" id="PTHR36116">
    <property type="entry name" value="UPF0060 MEMBRANE PROTEIN YNFA"/>
    <property type="match status" value="1"/>
</dbReference>
<dbReference type="Proteomes" id="UP000024329">
    <property type="component" value="Unassembled WGS sequence"/>
</dbReference>
<dbReference type="HAMAP" id="MF_00010">
    <property type="entry name" value="UPF0060"/>
    <property type="match status" value="1"/>
</dbReference>
<evidence type="ECO:0000313" key="7">
    <source>
        <dbReference type="Proteomes" id="UP000024329"/>
    </source>
</evidence>
<dbReference type="STRING" id="158500.BES08_17365"/>
<dbReference type="InterPro" id="IPR003844">
    <property type="entry name" value="UPF0060"/>
</dbReference>
<dbReference type="SUPFAM" id="SSF103481">
    <property type="entry name" value="Multidrug resistance efflux transporter EmrE"/>
    <property type="match status" value="1"/>
</dbReference>
<comment type="subcellular location">
    <subcellularLocation>
        <location evidence="5">Cell membrane</location>
        <topology evidence="5">Multi-pass membrane protein</topology>
    </subcellularLocation>
</comment>
<dbReference type="Pfam" id="PF02694">
    <property type="entry name" value="UPF0060"/>
    <property type="match status" value="1"/>
</dbReference>
<dbReference type="EMBL" id="JFYZ01000044">
    <property type="protein sequence ID" value="EZP73887.1"/>
    <property type="molecule type" value="Genomic_DNA"/>
</dbReference>
<name>A0A031JKW0_9SPHN</name>
<proteinExistence type="inferred from homology"/>
<gene>
    <name evidence="6" type="ORF">BV97_04880</name>
</gene>
<evidence type="ECO:0000256" key="5">
    <source>
        <dbReference type="HAMAP-Rule" id="MF_00010"/>
    </source>
</evidence>
<dbReference type="GO" id="GO:0005886">
    <property type="term" value="C:plasma membrane"/>
    <property type="evidence" value="ECO:0007669"/>
    <property type="project" value="UniProtKB-SubCell"/>
</dbReference>
<comment type="caution">
    <text evidence="6">The sequence shown here is derived from an EMBL/GenBank/DDBJ whole genome shotgun (WGS) entry which is preliminary data.</text>
</comment>
<dbReference type="eggNOG" id="COG1742">
    <property type="taxonomic scope" value="Bacteria"/>
</dbReference>
<evidence type="ECO:0000256" key="3">
    <source>
        <dbReference type="ARBA" id="ARBA00022989"/>
    </source>
</evidence>
<feature type="transmembrane region" description="Helical" evidence="5">
    <location>
        <begin position="9"/>
        <end position="30"/>
    </location>
</feature>
<dbReference type="PATRIC" id="fig|158500.4.peg.4959"/>
<organism evidence="6 7">
    <name type="scientific">Novosphingobium resinovorum</name>
    <dbReference type="NCBI Taxonomy" id="158500"/>
    <lineage>
        <taxon>Bacteria</taxon>
        <taxon>Pseudomonadati</taxon>
        <taxon>Pseudomonadota</taxon>
        <taxon>Alphaproteobacteria</taxon>
        <taxon>Sphingomonadales</taxon>
        <taxon>Sphingomonadaceae</taxon>
        <taxon>Novosphingobium</taxon>
    </lineage>
</organism>
<keyword evidence="4 5" id="KW-0472">Membrane</keyword>
<dbReference type="NCBIfam" id="NF002586">
    <property type="entry name" value="PRK02237.1"/>
    <property type="match status" value="1"/>
</dbReference>
<keyword evidence="3 5" id="KW-1133">Transmembrane helix</keyword>
<comment type="similarity">
    <text evidence="5">Belongs to the UPF0060 family.</text>
</comment>
<dbReference type="InterPro" id="IPR037185">
    <property type="entry name" value="EmrE-like"/>
</dbReference>
<reference evidence="6 7" key="1">
    <citation type="submission" date="2014-03" db="EMBL/GenBank/DDBJ databases">
        <title>Whole genome sequence of Novosphingobium resinovorum KF1.</title>
        <authorList>
            <person name="Gan H.M."/>
            <person name="Gan H.Y."/>
            <person name="Chew T.H."/>
            <person name="Savka M.A."/>
        </authorList>
    </citation>
    <scope>NUCLEOTIDE SEQUENCE [LARGE SCALE GENOMIC DNA]</scope>
    <source>
        <strain evidence="6 7">KF1</strain>
    </source>
</reference>
<dbReference type="OrthoDB" id="123240at2"/>
<feature type="transmembrane region" description="Helical" evidence="5">
    <location>
        <begin position="94"/>
        <end position="110"/>
    </location>
</feature>
<dbReference type="AlphaFoldDB" id="A0A031JKW0"/>
<keyword evidence="1 5" id="KW-1003">Cell membrane</keyword>
<keyword evidence="2 5" id="KW-0812">Transmembrane</keyword>
<dbReference type="RefSeq" id="WP_008829352.1">
    <property type="nucleotide sequence ID" value="NZ_CP017075.1"/>
</dbReference>
<evidence type="ECO:0000256" key="4">
    <source>
        <dbReference type="ARBA" id="ARBA00023136"/>
    </source>
</evidence>
<protein>
    <submittedName>
        <fullName evidence="6">Uncharacterized protein</fullName>
    </submittedName>
</protein>
<feature type="transmembrane region" description="Helical" evidence="5">
    <location>
        <begin position="65"/>
        <end position="82"/>
    </location>
</feature>
<evidence type="ECO:0000256" key="1">
    <source>
        <dbReference type="ARBA" id="ARBA00022475"/>
    </source>
</evidence>
<sequence>MTGGVIQTAAVYLLAALAEIGGCFAFWGWLRMGKPVWWLVPGCVSLVIFAWLLTLVDTSQAGRAYAAYGGIYITSALLWLWLVEGVRPDRWDMGGALLCLAGAAVILLGPHKG</sequence>
<evidence type="ECO:0000256" key="2">
    <source>
        <dbReference type="ARBA" id="ARBA00022692"/>
    </source>
</evidence>
<accession>A0A031JKW0</accession>
<evidence type="ECO:0000313" key="6">
    <source>
        <dbReference type="EMBL" id="EZP73887.1"/>
    </source>
</evidence>